<comment type="caution">
    <text evidence="3">The sequence shown here is derived from an EMBL/GenBank/DDBJ whole genome shotgun (WGS) entry which is preliminary data.</text>
</comment>
<reference evidence="3 4" key="1">
    <citation type="submission" date="2020-04" db="EMBL/GenBank/DDBJ databases">
        <authorList>
            <person name="Klaysubun C."/>
            <person name="Duangmal K."/>
            <person name="Lipun K."/>
        </authorList>
    </citation>
    <scope>NUCLEOTIDE SEQUENCE [LARGE SCALE GENOMIC DNA]</scope>
    <source>
        <strain evidence="3 4">JCM 11839</strain>
    </source>
</reference>
<evidence type="ECO:0000313" key="3">
    <source>
        <dbReference type="EMBL" id="NMH78957.1"/>
    </source>
</evidence>
<dbReference type="InterPro" id="IPR019606">
    <property type="entry name" value="GerMN"/>
</dbReference>
<organism evidence="3 4">
    <name type="scientific">Pseudonocardia xinjiangensis</name>
    <dbReference type="NCBI Taxonomy" id="75289"/>
    <lineage>
        <taxon>Bacteria</taxon>
        <taxon>Bacillati</taxon>
        <taxon>Actinomycetota</taxon>
        <taxon>Actinomycetes</taxon>
        <taxon>Pseudonocardiales</taxon>
        <taxon>Pseudonocardiaceae</taxon>
        <taxon>Pseudonocardia</taxon>
    </lineage>
</organism>
<protein>
    <recommendedName>
        <fullName evidence="2">GerMN domain-containing protein</fullName>
    </recommendedName>
</protein>
<evidence type="ECO:0000259" key="2">
    <source>
        <dbReference type="SMART" id="SM00909"/>
    </source>
</evidence>
<dbReference type="EMBL" id="JAAXKY010000056">
    <property type="protein sequence ID" value="NMH78957.1"/>
    <property type="molecule type" value="Genomic_DNA"/>
</dbReference>
<dbReference type="InterPro" id="IPR018911">
    <property type="entry name" value="Gmad2_Ig-like_dom"/>
</dbReference>
<dbReference type="Pfam" id="PF10648">
    <property type="entry name" value="Gmad2"/>
    <property type="match status" value="1"/>
</dbReference>
<proteinExistence type="predicted"/>
<dbReference type="Proteomes" id="UP001296706">
    <property type="component" value="Unassembled WGS sequence"/>
</dbReference>
<accession>A0ABX1REY0</accession>
<feature type="domain" description="GerMN" evidence="2">
    <location>
        <begin position="84"/>
        <end position="174"/>
    </location>
</feature>
<evidence type="ECO:0000313" key="4">
    <source>
        <dbReference type="Proteomes" id="UP001296706"/>
    </source>
</evidence>
<dbReference type="RefSeq" id="WP_169397028.1">
    <property type="nucleotide sequence ID" value="NZ_BAAAJH010000007.1"/>
</dbReference>
<keyword evidence="4" id="KW-1185">Reference proteome</keyword>
<dbReference type="Pfam" id="PF10646">
    <property type="entry name" value="Germane"/>
    <property type="match status" value="1"/>
</dbReference>
<feature type="region of interest" description="Disordered" evidence="1">
    <location>
        <begin position="21"/>
        <end position="51"/>
    </location>
</feature>
<evidence type="ECO:0000256" key="1">
    <source>
        <dbReference type="SAM" id="MobiDB-lite"/>
    </source>
</evidence>
<sequence>MIARRGPVLAVLAVVLAGCGAESGPSGPPPGAVLPEPVPTVRSTPPAGSTAGEAAAVPVYYVADTPAGPRLQREFHRVPSDNRASAAVREMLAEPTGTDPDYHSYWPSGTTLRTPVRVEDTTIVVDLAGADGAPPSPELAELTVQQLVFTVQGALQSADPVRILVDGKPVARLWGTVPTAEPVRRGDDYALRSLVQIDGPADGAVVGREVEVTGEAAVFEATVLWQVLRDGAVVRSGVTSTSEGQRFAPFAFTVALAPGDYVVRVLEDDVSGGEGRPVLTDDKSVTVRG</sequence>
<dbReference type="SMART" id="SM00909">
    <property type="entry name" value="Germane"/>
    <property type="match status" value="1"/>
</dbReference>
<gene>
    <name evidence="3" type="ORF">HF577_17925</name>
</gene>
<dbReference type="PROSITE" id="PS51257">
    <property type="entry name" value="PROKAR_LIPOPROTEIN"/>
    <property type="match status" value="1"/>
</dbReference>
<name>A0ABX1REY0_9PSEU</name>
<feature type="compositionally biased region" description="Pro residues" evidence="1">
    <location>
        <begin position="26"/>
        <end position="38"/>
    </location>
</feature>